<evidence type="ECO:0000313" key="11">
    <source>
        <dbReference type="EMBL" id="SDQ18425.1"/>
    </source>
</evidence>
<reference evidence="11 12" key="1">
    <citation type="submission" date="2016-10" db="EMBL/GenBank/DDBJ databases">
        <authorList>
            <person name="de Groot N.N."/>
        </authorList>
    </citation>
    <scope>NUCLEOTIDE SEQUENCE [LARGE SCALE GENOMIC DNA]</scope>
    <source>
        <strain evidence="11 12">CGMCC 1.10449</strain>
    </source>
</reference>
<proteinExistence type="inferred from homology"/>
<dbReference type="InterPro" id="IPR055348">
    <property type="entry name" value="DctQ"/>
</dbReference>
<protein>
    <submittedName>
        <fullName evidence="11">TRAP-type C4-dicarboxylate transport system, small permease component</fullName>
    </submittedName>
</protein>
<feature type="transmembrane region" description="Helical" evidence="9">
    <location>
        <begin position="127"/>
        <end position="145"/>
    </location>
</feature>
<evidence type="ECO:0000256" key="2">
    <source>
        <dbReference type="ARBA" id="ARBA00022448"/>
    </source>
</evidence>
<feature type="transmembrane region" description="Helical" evidence="9">
    <location>
        <begin position="45"/>
        <end position="63"/>
    </location>
</feature>
<dbReference type="GO" id="GO:0005886">
    <property type="term" value="C:plasma membrane"/>
    <property type="evidence" value="ECO:0007669"/>
    <property type="project" value="UniProtKB-SubCell"/>
</dbReference>
<gene>
    <name evidence="11" type="ORF">SAMN05216231_0843</name>
</gene>
<evidence type="ECO:0000256" key="8">
    <source>
        <dbReference type="ARBA" id="ARBA00038436"/>
    </source>
</evidence>
<dbReference type="PANTHER" id="PTHR35011:SF2">
    <property type="entry name" value="2,3-DIKETO-L-GULONATE TRAP TRANSPORTER SMALL PERMEASE PROTEIN YIAM"/>
    <property type="match status" value="1"/>
</dbReference>
<evidence type="ECO:0000256" key="5">
    <source>
        <dbReference type="ARBA" id="ARBA00022692"/>
    </source>
</evidence>
<keyword evidence="7 9" id="KW-0472">Membrane</keyword>
<name>A0A1H0YTC6_9BACI</name>
<evidence type="ECO:0000259" key="10">
    <source>
        <dbReference type="Pfam" id="PF04290"/>
    </source>
</evidence>
<dbReference type="EMBL" id="FNKD01000001">
    <property type="protein sequence ID" value="SDQ18425.1"/>
    <property type="molecule type" value="Genomic_DNA"/>
</dbReference>
<evidence type="ECO:0000256" key="9">
    <source>
        <dbReference type="SAM" id="Phobius"/>
    </source>
</evidence>
<dbReference type="GO" id="GO:0015740">
    <property type="term" value="P:C4-dicarboxylate transport"/>
    <property type="evidence" value="ECO:0007669"/>
    <property type="project" value="TreeGrafter"/>
</dbReference>
<feature type="transmembrane region" description="Helical" evidence="9">
    <location>
        <begin position="84"/>
        <end position="107"/>
    </location>
</feature>
<dbReference type="Pfam" id="PF04290">
    <property type="entry name" value="DctQ"/>
    <property type="match status" value="1"/>
</dbReference>
<keyword evidence="12" id="KW-1185">Reference proteome</keyword>
<keyword evidence="2" id="KW-0813">Transport</keyword>
<evidence type="ECO:0000256" key="3">
    <source>
        <dbReference type="ARBA" id="ARBA00022475"/>
    </source>
</evidence>
<dbReference type="AlphaFoldDB" id="A0A1H0YTC6"/>
<evidence type="ECO:0000256" key="4">
    <source>
        <dbReference type="ARBA" id="ARBA00022519"/>
    </source>
</evidence>
<evidence type="ECO:0000256" key="1">
    <source>
        <dbReference type="ARBA" id="ARBA00004429"/>
    </source>
</evidence>
<feature type="transmembrane region" description="Helical" evidence="9">
    <location>
        <begin position="14"/>
        <end position="33"/>
    </location>
</feature>
<evidence type="ECO:0000256" key="7">
    <source>
        <dbReference type="ARBA" id="ARBA00023136"/>
    </source>
</evidence>
<organism evidence="11 12">
    <name type="scientific">Virgibacillus salinus</name>
    <dbReference type="NCBI Taxonomy" id="553311"/>
    <lineage>
        <taxon>Bacteria</taxon>
        <taxon>Bacillati</taxon>
        <taxon>Bacillota</taxon>
        <taxon>Bacilli</taxon>
        <taxon>Bacillales</taxon>
        <taxon>Bacillaceae</taxon>
        <taxon>Virgibacillus</taxon>
    </lineage>
</organism>
<keyword evidence="5 9" id="KW-0812">Transmembrane</keyword>
<dbReference type="STRING" id="553311.SAMN05216231_0843"/>
<dbReference type="PANTHER" id="PTHR35011">
    <property type="entry name" value="2,3-DIKETO-L-GULONATE TRAP TRANSPORTER SMALL PERMEASE PROTEIN YIAM"/>
    <property type="match status" value="1"/>
</dbReference>
<feature type="domain" description="Tripartite ATP-independent periplasmic transporters DctQ component" evidence="10">
    <location>
        <begin position="23"/>
        <end position="153"/>
    </location>
</feature>
<keyword evidence="6 9" id="KW-1133">Transmembrane helix</keyword>
<keyword evidence="4" id="KW-0997">Cell inner membrane</keyword>
<comment type="subcellular location">
    <subcellularLocation>
        <location evidence="1">Cell inner membrane</location>
        <topology evidence="1">Multi-pass membrane protein</topology>
    </subcellularLocation>
</comment>
<comment type="similarity">
    <text evidence="8">Belongs to the TRAP transporter small permease family.</text>
</comment>
<accession>A0A1H0YTC6</accession>
<dbReference type="RefSeq" id="WP_092491689.1">
    <property type="nucleotide sequence ID" value="NZ_FNKD01000001.1"/>
</dbReference>
<dbReference type="Proteomes" id="UP000199444">
    <property type="component" value="Unassembled WGS sequence"/>
</dbReference>
<sequence length="178" mass="20337">MKIIKWIDEYIEEVLLVILSVVMVVVIFLQVVMRTFDNSLSWSEELARFSFIWLVYIGISLGVKKQRHIKIDIMLHLLKEKGRVILTIFANLLFLAFAIFTIIYGYSIGEKLLAFGQQSPALHIPMGLVYMATPVGMGLTAIRLIQNLVQNFTALFGSRKVSDVVTLEYERAQKDPIE</sequence>
<dbReference type="GO" id="GO:0022857">
    <property type="term" value="F:transmembrane transporter activity"/>
    <property type="evidence" value="ECO:0007669"/>
    <property type="project" value="TreeGrafter"/>
</dbReference>
<evidence type="ECO:0000313" key="12">
    <source>
        <dbReference type="Proteomes" id="UP000199444"/>
    </source>
</evidence>
<dbReference type="InterPro" id="IPR007387">
    <property type="entry name" value="TRAP_DctQ"/>
</dbReference>
<evidence type="ECO:0000256" key="6">
    <source>
        <dbReference type="ARBA" id="ARBA00022989"/>
    </source>
</evidence>
<keyword evidence="3" id="KW-1003">Cell membrane</keyword>